<dbReference type="AlphaFoldDB" id="A0A5C6P8R4"/>
<sequence>MSKSFAQVVMEGQEKARRTKLGSCVYPSFAVSNPALLVSFFPSCRLPAVQMWVFQMVQMLLPGGPSALLLSCEQQANIESALTVHPQQCIMGAFQSSQPLGIQPTNQIRDNATTSTHLTAESLSAHFTQVLTVHGAAIRRPVDVWPNSERRGEEGGGEERRGGEGRGEERRGEERRGEERRGEERRGEERRGEERRGEVYKLISRSPPAEQWQTVFGGFLLYIHTRLYVSYCGFGTLHNWVPCRKIEGPKTLQELHQEVKQAEEREQLQFKNRQTTMHWRGGGRSADRGQSFKVKDIPGKVNQDSSRDCDRERKQRCNLGSSSCRVSAKFQNTLNDRQRSSDGFVRALMRAVCQSVIADCGVRTYELLQRIDIEREERRERERERGEERRGEERKGEERRGGEEIIGEEKRGEERREEERTRPS</sequence>
<evidence type="ECO:0000313" key="3">
    <source>
        <dbReference type="Proteomes" id="UP000324091"/>
    </source>
</evidence>
<feature type="region of interest" description="Disordered" evidence="1">
    <location>
        <begin position="376"/>
        <end position="424"/>
    </location>
</feature>
<protein>
    <submittedName>
        <fullName evidence="2">Uncharacterized protein</fullName>
    </submittedName>
</protein>
<reference evidence="2 3" key="1">
    <citation type="submission" date="2019-04" db="EMBL/GenBank/DDBJ databases">
        <title>Chromosome genome assembly for Takifugu flavidus.</title>
        <authorList>
            <person name="Xiao S."/>
        </authorList>
    </citation>
    <scope>NUCLEOTIDE SEQUENCE [LARGE SCALE GENOMIC DNA]</scope>
    <source>
        <strain evidence="2">HTHZ2018</strain>
        <tissue evidence="2">Muscle</tissue>
    </source>
</reference>
<feature type="compositionally biased region" description="Basic and acidic residues" evidence="1">
    <location>
        <begin position="148"/>
        <end position="196"/>
    </location>
</feature>
<evidence type="ECO:0000256" key="1">
    <source>
        <dbReference type="SAM" id="MobiDB-lite"/>
    </source>
</evidence>
<gene>
    <name evidence="2" type="ORF">D4764_13G0002480</name>
</gene>
<dbReference type="Proteomes" id="UP000324091">
    <property type="component" value="Chromosome 13"/>
</dbReference>
<keyword evidence="3" id="KW-1185">Reference proteome</keyword>
<feature type="region of interest" description="Disordered" evidence="1">
    <location>
        <begin position="144"/>
        <end position="196"/>
    </location>
</feature>
<accession>A0A5C6P8R4</accession>
<organism evidence="2 3">
    <name type="scientific">Takifugu flavidus</name>
    <name type="common">sansaifugu</name>
    <dbReference type="NCBI Taxonomy" id="433684"/>
    <lineage>
        <taxon>Eukaryota</taxon>
        <taxon>Metazoa</taxon>
        <taxon>Chordata</taxon>
        <taxon>Craniata</taxon>
        <taxon>Vertebrata</taxon>
        <taxon>Euteleostomi</taxon>
        <taxon>Actinopterygii</taxon>
        <taxon>Neopterygii</taxon>
        <taxon>Teleostei</taxon>
        <taxon>Neoteleostei</taxon>
        <taxon>Acanthomorphata</taxon>
        <taxon>Eupercaria</taxon>
        <taxon>Tetraodontiformes</taxon>
        <taxon>Tetradontoidea</taxon>
        <taxon>Tetraodontidae</taxon>
        <taxon>Takifugu</taxon>
    </lineage>
</organism>
<comment type="caution">
    <text evidence="2">The sequence shown here is derived from an EMBL/GenBank/DDBJ whole genome shotgun (WGS) entry which is preliminary data.</text>
</comment>
<evidence type="ECO:0000313" key="2">
    <source>
        <dbReference type="EMBL" id="TWW75586.1"/>
    </source>
</evidence>
<name>A0A5C6P8R4_9TELE</name>
<proteinExistence type="predicted"/>
<dbReference type="EMBL" id="RHFK02000005">
    <property type="protein sequence ID" value="TWW75586.1"/>
    <property type="molecule type" value="Genomic_DNA"/>
</dbReference>